<dbReference type="GO" id="GO:0003824">
    <property type="term" value="F:catalytic activity"/>
    <property type="evidence" value="ECO:0007669"/>
    <property type="project" value="InterPro"/>
</dbReference>
<dbReference type="Pfam" id="PF01048">
    <property type="entry name" value="PNP_UDP_1"/>
    <property type="match status" value="1"/>
</dbReference>
<dbReference type="CDD" id="cd09008">
    <property type="entry name" value="MTAN"/>
    <property type="match status" value="1"/>
</dbReference>
<name>A0A1M5NUQ4_9BRAD</name>
<evidence type="ECO:0000313" key="3">
    <source>
        <dbReference type="Proteomes" id="UP000190675"/>
    </source>
</evidence>
<protein>
    <submittedName>
        <fullName evidence="2">Methylthioadenosine nucleosidase /adenosylhomocysteine nucleosidase</fullName>
    </submittedName>
</protein>
<reference evidence="2 3" key="1">
    <citation type="submission" date="2016-11" db="EMBL/GenBank/DDBJ databases">
        <authorList>
            <person name="Jaros S."/>
            <person name="Januszkiewicz K."/>
            <person name="Wedrychowicz H."/>
        </authorList>
    </citation>
    <scope>NUCLEOTIDE SEQUENCE [LARGE SCALE GENOMIC DNA]</scope>
    <source>
        <strain evidence="2 3">GAS242</strain>
    </source>
</reference>
<accession>A0A1M5NUQ4</accession>
<evidence type="ECO:0000313" key="2">
    <source>
        <dbReference type="EMBL" id="SHG93240.1"/>
    </source>
</evidence>
<organism evidence="2 3">
    <name type="scientific">Bradyrhizobium erythrophlei</name>
    <dbReference type="NCBI Taxonomy" id="1437360"/>
    <lineage>
        <taxon>Bacteria</taxon>
        <taxon>Pseudomonadati</taxon>
        <taxon>Pseudomonadota</taxon>
        <taxon>Alphaproteobacteria</taxon>
        <taxon>Hyphomicrobiales</taxon>
        <taxon>Nitrobacteraceae</taxon>
        <taxon>Bradyrhizobium</taxon>
    </lineage>
</organism>
<proteinExistence type="predicted"/>
<gene>
    <name evidence="2" type="ORF">SAMN05444169_4855</name>
</gene>
<dbReference type="PANTHER" id="PTHR21234">
    <property type="entry name" value="PURINE NUCLEOSIDE PHOSPHORYLASE"/>
    <property type="match status" value="1"/>
</dbReference>
<dbReference type="GO" id="GO:0009116">
    <property type="term" value="P:nucleoside metabolic process"/>
    <property type="evidence" value="ECO:0007669"/>
    <property type="project" value="InterPro"/>
</dbReference>
<evidence type="ECO:0000259" key="1">
    <source>
        <dbReference type="Pfam" id="PF01048"/>
    </source>
</evidence>
<dbReference type="InterPro" id="IPR035994">
    <property type="entry name" value="Nucleoside_phosphorylase_sf"/>
</dbReference>
<dbReference type="Gene3D" id="3.40.50.1580">
    <property type="entry name" value="Nucleoside phosphorylase domain"/>
    <property type="match status" value="1"/>
</dbReference>
<dbReference type="Proteomes" id="UP000190675">
    <property type="component" value="Chromosome I"/>
</dbReference>
<dbReference type="InterPro" id="IPR000845">
    <property type="entry name" value="Nucleoside_phosphorylase_d"/>
</dbReference>
<sequence length="309" mass="33672">MRYRLGLIVGFTVAFGGTLLSTISLSHAGDKIDTTSRTAVISGFKPEWTELRAALKNRKSRIVNGVEYVTGETEGQPVLLLLSGISMVNAAMTTQFAFDHFRVSRIIFSGVAGGLNPDLEIADVVVPEYWSEYLEAVFARNVGSDYSLPKFAKPAQTENFGMIFPQPVEIAQAPLDPEDRVWFPVDPKLMALVKTVSSRVQLNRCTTDRKCVDRQPRIIIGGNGVSGQAFVDNSVFRDYVYKAFHADAVDQESAAIAHVAYANKIPFVAVRSLSDLAGGEPGHSSFDDFKDLAAANSVLLVRALLKALP</sequence>
<dbReference type="AlphaFoldDB" id="A0A1M5NUQ4"/>
<feature type="domain" description="Nucleoside phosphorylase" evidence="1">
    <location>
        <begin position="38"/>
        <end position="306"/>
    </location>
</feature>
<dbReference type="PANTHER" id="PTHR21234:SF42">
    <property type="entry name" value="PHOSPHORYLASE SUPERFAMILY PROTEIN"/>
    <property type="match status" value="1"/>
</dbReference>
<dbReference type="OrthoDB" id="6677713at2"/>
<dbReference type="RefSeq" id="WP_079568120.1">
    <property type="nucleotide sequence ID" value="NZ_LT670818.1"/>
</dbReference>
<dbReference type="SUPFAM" id="SSF53167">
    <property type="entry name" value="Purine and uridine phosphorylases"/>
    <property type="match status" value="1"/>
</dbReference>
<dbReference type="EMBL" id="LT670818">
    <property type="protein sequence ID" value="SHG93240.1"/>
    <property type="molecule type" value="Genomic_DNA"/>
</dbReference>